<name>A0A9P0C8K3_BEMTA</name>
<gene>
    <name evidence="1" type="ORF">BEMITA_LOCUS4044</name>
</gene>
<organism evidence="1 2">
    <name type="scientific">Bemisia tabaci</name>
    <name type="common">Sweetpotato whitefly</name>
    <name type="synonym">Aleurodes tabaci</name>
    <dbReference type="NCBI Taxonomy" id="7038"/>
    <lineage>
        <taxon>Eukaryota</taxon>
        <taxon>Metazoa</taxon>
        <taxon>Ecdysozoa</taxon>
        <taxon>Arthropoda</taxon>
        <taxon>Hexapoda</taxon>
        <taxon>Insecta</taxon>
        <taxon>Pterygota</taxon>
        <taxon>Neoptera</taxon>
        <taxon>Paraneoptera</taxon>
        <taxon>Hemiptera</taxon>
        <taxon>Sternorrhyncha</taxon>
        <taxon>Aleyrodoidea</taxon>
        <taxon>Aleyrodidae</taxon>
        <taxon>Aleyrodinae</taxon>
        <taxon>Bemisia</taxon>
    </lineage>
</organism>
<accession>A0A9P0C8K3</accession>
<protein>
    <submittedName>
        <fullName evidence="1">Uncharacterized protein</fullName>
    </submittedName>
</protein>
<dbReference type="AlphaFoldDB" id="A0A9P0C8K3"/>
<sequence length="141" mass="16102">LFSRQLKAGSDVALTTDLWTSSNDKSCTADLLRDAFEEVLESWELQKSQCTCFAMDSGANIKKAIDLQGIRQISCFHHTIQLNVEIVLNSPTIKEGIAKCKRIGGIFNMSCNDRRMLQSQKQENRKEEVKMFPSTCKTHWW</sequence>
<evidence type="ECO:0000313" key="2">
    <source>
        <dbReference type="Proteomes" id="UP001152759"/>
    </source>
</evidence>
<evidence type="ECO:0000313" key="1">
    <source>
        <dbReference type="EMBL" id="CAH0765894.1"/>
    </source>
</evidence>
<dbReference type="SUPFAM" id="SSF53098">
    <property type="entry name" value="Ribonuclease H-like"/>
    <property type="match status" value="1"/>
</dbReference>
<dbReference type="Proteomes" id="UP001152759">
    <property type="component" value="Chromosome 2"/>
</dbReference>
<keyword evidence="2" id="KW-1185">Reference proteome</keyword>
<feature type="non-terminal residue" evidence="1">
    <location>
        <position position="141"/>
    </location>
</feature>
<dbReference type="InterPro" id="IPR012337">
    <property type="entry name" value="RNaseH-like_sf"/>
</dbReference>
<dbReference type="EMBL" id="OU963863">
    <property type="protein sequence ID" value="CAH0765894.1"/>
    <property type="molecule type" value="Genomic_DNA"/>
</dbReference>
<proteinExistence type="predicted"/>
<reference evidence="1" key="1">
    <citation type="submission" date="2021-12" db="EMBL/GenBank/DDBJ databases">
        <authorList>
            <person name="King R."/>
        </authorList>
    </citation>
    <scope>NUCLEOTIDE SEQUENCE</scope>
</reference>